<feature type="region of interest" description="Disordered" evidence="1">
    <location>
        <begin position="1"/>
        <end position="20"/>
    </location>
</feature>
<protein>
    <submittedName>
        <fullName evidence="2">Uncharacterized protein</fullName>
    </submittedName>
</protein>
<evidence type="ECO:0000313" key="2">
    <source>
        <dbReference type="EMBL" id="AID60107.1"/>
    </source>
</evidence>
<evidence type="ECO:0000313" key="3">
    <source>
        <dbReference type="EMBL" id="AID60151.1"/>
    </source>
</evidence>
<sequence length="408" mass="44457">MESPEAVSSGSPLLQPEPPDPDLDVMLLVVPPVPPVPPDPPPVLLGCAIIRQISLSFTTPHHQREPEAPLPWFLCASTSFSLKLLCSDAEAGVVELLVARFLGFLIAKCKLTSLHCSSFQVLEDWTSNGEILEVECILYAAIITSVQPFGVQLCTYMCSSQSKPILHLKSLVHVVGPISLCFMLPQGMVFISCWSKSFLFDHCCRVDCNCLSRRSMFLDNQEIMLFLNGSLPRIEDVTNLLSVRFKLSVIWTSAFVAMDANVSGLSILGRWFALQHSIFQKRCLVASEVVDVSSTVGYVENFPTCSANGMWIVISALSTKAVTLQKAPRSTASSGLSCLQILSDSIVSLFARRSGLDLIEITGFFIAKNLVPLVTLFSCSSKLSTTLCLVVVFAKGVVPKHCSSSTLF</sequence>
<dbReference type="EMBL" id="KC206510">
    <property type="protein sequence ID" value="AID60151.1"/>
    <property type="molecule type" value="Genomic_DNA"/>
</dbReference>
<organism evidence="2">
    <name type="scientific">Brassica napus</name>
    <name type="common">Rape</name>
    <dbReference type="NCBI Taxonomy" id="3708"/>
    <lineage>
        <taxon>Eukaryota</taxon>
        <taxon>Viridiplantae</taxon>
        <taxon>Streptophyta</taxon>
        <taxon>Embryophyta</taxon>
        <taxon>Tracheophyta</taxon>
        <taxon>Spermatophyta</taxon>
        <taxon>Magnoliopsida</taxon>
        <taxon>eudicotyledons</taxon>
        <taxon>Gunneridae</taxon>
        <taxon>Pentapetalae</taxon>
        <taxon>rosids</taxon>
        <taxon>malvids</taxon>
        <taxon>Brassicales</taxon>
        <taxon>Brassicaceae</taxon>
        <taxon>Brassiceae</taxon>
        <taxon>Brassica</taxon>
    </lineage>
</organism>
<evidence type="ECO:0000256" key="1">
    <source>
        <dbReference type="SAM" id="MobiDB-lite"/>
    </source>
</evidence>
<proteinExistence type="predicted"/>
<feature type="compositionally biased region" description="Polar residues" evidence="1">
    <location>
        <begin position="1"/>
        <end position="11"/>
    </location>
</feature>
<reference evidence="2" key="1">
    <citation type="journal article" date="2012" name="Plant Cell">
        <title>A dominant point mutation in a RINGv E3 ubiquitin ligase homoeologous gene leads to cleistogamy in Brassica napus.</title>
        <authorList>
            <person name="Lu Y.H."/>
            <person name="Arnaud D."/>
            <person name="Belcram H."/>
            <person name="Falentin C."/>
            <person name="Rouault P."/>
            <person name="Piel N."/>
            <person name="Lucas M.O."/>
            <person name="Just J."/>
            <person name="Renard M."/>
            <person name="Delourme R."/>
            <person name="Chalhoub B."/>
        </authorList>
    </citation>
    <scope>NUCLEOTIDE SEQUENCE</scope>
    <source>
        <tissue evidence="2">Young leaves</tissue>
    </source>
</reference>
<gene>
    <name evidence="3" type="ORF">GSBNAPT00096232020</name>
    <name evidence="2" type="ORF">GSBNAPT00096232020_7N2</name>
</gene>
<name>A0A068F6Y0_BRANA</name>
<reference evidence="2" key="2">
    <citation type="submission" date="2012-11" db="EMBL/GenBank/DDBJ databases">
        <authorList>
            <person name="Lu Y.-H."/>
            <person name="Arnaud D."/>
            <person name="Belcram H."/>
            <person name="Falentin C."/>
            <person name="Rouault P."/>
            <person name="Piel N."/>
            <person name="Lucas M.-O."/>
            <person name="Just J."/>
            <person name="Renard M."/>
            <person name="Delourme R."/>
            <person name="Chalhoub B."/>
        </authorList>
    </citation>
    <scope>NUCLEOTIDE SEQUENCE</scope>
    <source>
        <tissue evidence="2">Young leaves</tissue>
    </source>
</reference>
<dbReference type="AlphaFoldDB" id="A0A068F6Y0"/>
<accession>A0A068F6Y0</accession>
<dbReference type="EMBL" id="KC206509">
    <property type="protein sequence ID" value="AID60107.1"/>
    <property type="molecule type" value="Genomic_DNA"/>
</dbReference>